<gene>
    <name evidence="5" type="ORF">EH55_09050</name>
</gene>
<accession>A0A073IPB2</accession>
<organism evidence="5 6">
    <name type="scientific">Synergistes jonesii</name>
    <dbReference type="NCBI Taxonomy" id="2754"/>
    <lineage>
        <taxon>Bacteria</taxon>
        <taxon>Thermotogati</taxon>
        <taxon>Synergistota</taxon>
        <taxon>Synergistia</taxon>
        <taxon>Synergistales</taxon>
        <taxon>Synergistaceae</taxon>
        <taxon>Synergistes</taxon>
    </lineage>
</organism>
<dbReference type="AlphaFoldDB" id="A0A073IPB2"/>
<dbReference type="GO" id="GO:0046872">
    <property type="term" value="F:metal ion binding"/>
    <property type="evidence" value="ECO:0007669"/>
    <property type="project" value="InterPro"/>
</dbReference>
<dbReference type="CDD" id="cd14863">
    <property type="entry name" value="Fe-ADH-like"/>
    <property type="match status" value="1"/>
</dbReference>
<proteinExistence type="inferred from homology"/>
<protein>
    <submittedName>
        <fullName evidence="5">Uncharacterized protein</fullName>
    </submittedName>
</protein>
<keyword evidence="6" id="KW-1185">Reference proteome</keyword>
<dbReference type="eggNOG" id="COG1454">
    <property type="taxonomic scope" value="Bacteria"/>
</dbReference>
<dbReference type="PANTHER" id="PTHR11496:SF102">
    <property type="entry name" value="ALCOHOL DEHYDROGENASE 4"/>
    <property type="match status" value="1"/>
</dbReference>
<evidence type="ECO:0000259" key="3">
    <source>
        <dbReference type="Pfam" id="PF00465"/>
    </source>
</evidence>
<reference evidence="5 6" key="1">
    <citation type="submission" date="2014-04" db="EMBL/GenBank/DDBJ databases">
        <title>Draft Genome Sequence of Synergistes jonesii.</title>
        <authorList>
            <person name="Coil D.A."/>
            <person name="Eisen J.A."/>
            <person name="Holland-Moritz H.E."/>
        </authorList>
    </citation>
    <scope>NUCLEOTIDE SEQUENCE [LARGE SCALE GENOMIC DNA]</scope>
    <source>
        <strain evidence="5 6">78-1</strain>
    </source>
</reference>
<dbReference type="OrthoDB" id="9815791at2"/>
<dbReference type="GeneID" id="90984259"/>
<dbReference type="STRING" id="2754.EH55_09050"/>
<evidence type="ECO:0000313" key="5">
    <source>
        <dbReference type="EMBL" id="KEJ91544.1"/>
    </source>
</evidence>
<dbReference type="FunFam" id="3.40.50.1970:FF:000003">
    <property type="entry name" value="Alcohol dehydrogenase, iron-containing"/>
    <property type="match status" value="1"/>
</dbReference>
<dbReference type="InterPro" id="IPR056798">
    <property type="entry name" value="ADH_Fe_C"/>
</dbReference>
<evidence type="ECO:0000259" key="4">
    <source>
        <dbReference type="Pfam" id="PF25137"/>
    </source>
</evidence>
<dbReference type="Pfam" id="PF00465">
    <property type="entry name" value="Fe-ADH"/>
    <property type="match status" value="1"/>
</dbReference>
<keyword evidence="2" id="KW-0560">Oxidoreductase</keyword>
<dbReference type="GO" id="GO:0004022">
    <property type="term" value="F:alcohol dehydrogenase (NAD+) activity"/>
    <property type="evidence" value="ECO:0007669"/>
    <property type="project" value="TreeGrafter"/>
</dbReference>
<dbReference type="Pfam" id="PF25137">
    <property type="entry name" value="ADH_Fe_C"/>
    <property type="match status" value="1"/>
</dbReference>
<sequence>MFYTFHQPVKVLYGVGAVAKIGEVVKDGNYTKAFVVYDSGVKGAGIVDKVTKGLEASGIGYELYDKVIPDPPSYLVDEGFKVFEKSGCDCVIAVGGGSSIDTAKGINILRFNEGPILRYANPENVIGRSPGLITIPTTAGTGSEVSNGLIISDPETHIKNLLVCYNAMSEFCVIDPELMMGMPKKLTAYTGSDVLAHLVESYTTNVSTKLNELISEKFISVVYEWLPQAVDNGQNIEARENMGIASSMGGWCLSLAFAHAGHSIAHTLGAKYGMVHGAACAYADPEVLRWIAPTCPGKIKKIAEMLGATFKGNETPEQIGEKVCEVYKAFNDRIGIPPIETWNCDLSRLDEVAEAVSVEACGNFSVQPLTFDAAKMLLKKIFGVA</sequence>
<dbReference type="InterPro" id="IPR001670">
    <property type="entry name" value="ADH_Fe/GldA"/>
</dbReference>
<dbReference type="Gene3D" id="3.40.50.1970">
    <property type="match status" value="1"/>
</dbReference>
<feature type="domain" description="Alcohol dehydrogenase iron-type/glycerol dehydrogenase GldA" evidence="3">
    <location>
        <begin position="8"/>
        <end position="176"/>
    </location>
</feature>
<evidence type="ECO:0000313" key="6">
    <source>
        <dbReference type="Proteomes" id="UP000027665"/>
    </source>
</evidence>
<feature type="domain" description="Fe-containing alcohol dehydrogenase-like C-terminal" evidence="4">
    <location>
        <begin position="187"/>
        <end position="381"/>
    </location>
</feature>
<dbReference type="InterPro" id="IPR039697">
    <property type="entry name" value="Alcohol_dehydrogenase_Fe"/>
</dbReference>
<dbReference type="Proteomes" id="UP000027665">
    <property type="component" value="Unassembled WGS sequence"/>
</dbReference>
<dbReference type="RefSeq" id="WP_051682834.1">
    <property type="nucleotide sequence ID" value="NZ_JMKI01000045.1"/>
</dbReference>
<evidence type="ECO:0000256" key="2">
    <source>
        <dbReference type="ARBA" id="ARBA00023002"/>
    </source>
</evidence>
<comment type="caution">
    <text evidence="5">The sequence shown here is derived from an EMBL/GenBank/DDBJ whole genome shotgun (WGS) entry which is preliminary data.</text>
</comment>
<dbReference type="PANTHER" id="PTHR11496">
    <property type="entry name" value="ALCOHOL DEHYDROGENASE"/>
    <property type="match status" value="1"/>
</dbReference>
<comment type="similarity">
    <text evidence="1">Belongs to the iron-containing alcohol dehydrogenase family.</text>
</comment>
<dbReference type="SUPFAM" id="SSF56796">
    <property type="entry name" value="Dehydroquinate synthase-like"/>
    <property type="match status" value="1"/>
</dbReference>
<evidence type="ECO:0000256" key="1">
    <source>
        <dbReference type="ARBA" id="ARBA00007358"/>
    </source>
</evidence>
<dbReference type="EMBL" id="JMKI01000045">
    <property type="protein sequence ID" value="KEJ91544.1"/>
    <property type="molecule type" value="Genomic_DNA"/>
</dbReference>
<dbReference type="Gene3D" id="1.20.1090.10">
    <property type="entry name" value="Dehydroquinate synthase-like - alpha domain"/>
    <property type="match status" value="1"/>
</dbReference>
<name>A0A073IPB2_9BACT</name>